<dbReference type="SUPFAM" id="SSF109604">
    <property type="entry name" value="HD-domain/PDEase-like"/>
    <property type="match status" value="1"/>
</dbReference>
<dbReference type="Pfam" id="PF01966">
    <property type="entry name" value="HD"/>
    <property type="match status" value="1"/>
</dbReference>
<evidence type="ECO:0000313" key="3">
    <source>
        <dbReference type="Proteomes" id="UP000001304"/>
    </source>
</evidence>
<keyword evidence="3" id="KW-1185">Reference proteome</keyword>
<dbReference type="GO" id="GO:0016787">
    <property type="term" value="F:hydrolase activity"/>
    <property type="evidence" value="ECO:0007669"/>
    <property type="project" value="UniProtKB-KW"/>
</dbReference>
<dbReference type="EMBL" id="CP002098">
    <property type="protein sequence ID" value="ADM27673.1"/>
    <property type="molecule type" value="Genomic_DNA"/>
</dbReference>
<dbReference type="NCBIfam" id="TIGR00277">
    <property type="entry name" value="HDIG"/>
    <property type="match status" value="1"/>
</dbReference>
<dbReference type="InterPro" id="IPR003607">
    <property type="entry name" value="HD/PDEase_dom"/>
</dbReference>
<dbReference type="CDD" id="cd00077">
    <property type="entry name" value="HDc"/>
    <property type="match status" value="1"/>
</dbReference>
<dbReference type="InterPro" id="IPR006674">
    <property type="entry name" value="HD_domain"/>
</dbReference>
<feature type="domain" description="HD" evidence="1">
    <location>
        <begin position="22"/>
        <end position="93"/>
    </location>
</feature>
<dbReference type="BioCyc" id="IAGG583356:GHAH-839-MONOMER"/>
<sequence>MLTREEALDLLKHYLRDEKMVKHCIAVEAIMRTLAKRLNEDVELWGLIGLLHDIDYDYVNRDPKIHGLKAIEILGEKLPRVAIEAIAMHNENNGFVPSISEAQRIAIALRAADHMSGLIVATALVMPSKKIGEIGIDTLKRKFKAKDFARGVNRDRIRGIEQLGISLDEFFELSLNAMKEIANELGL</sequence>
<dbReference type="InterPro" id="IPR006675">
    <property type="entry name" value="HDIG_dom"/>
</dbReference>
<name>E0STQ7_IGNAA</name>
<reference evidence="2 3" key="1">
    <citation type="journal article" date="2010" name="Stand. Genomic Sci.">
        <title>Complete genome sequence of Ignisphaera aggregans type strain (AQ1.S1).</title>
        <authorList>
            <person name="Goker M."/>
            <person name="Held B."/>
            <person name="Lapidus A."/>
            <person name="Nolan M."/>
            <person name="Spring S."/>
            <person name="Yasawong M."/>
            <person name="Lucas S."/>
            <person name="Glavina Del Rio T."/>
            <person name="Tice H."/>
            <person name="Cheng J.F."/>
            <person name="Goodwin L."/>
            <person name="Tapia R."/>
            <person name="Pitluck S."/>
            <person name="Liolios K."/>
            <person name="Ivanova N."/>
            <person name="Mavromatis K."/>
            <person name="Mikhailova N."/>
            <person name="Pati A."/>
            <person name="Chen A."/>
            <person name="Palaniappan K."/>
            <person name="Brambilla E."/>
            <person name="Land M."/>
            <person name="Hauser L."/>
            <person name="Chang Y.J."/>
            <person name="Jeffries C.D."/>
            <person name="Brettin T."/>
            <person name="Detter J.C."/>
            <person name="Han C."/>
            <person name="Rohde M."/>
            <person name="Sikorski J."/>
            <person name="Woyke T."/>
            <person name="Bristow J."/>
            <person name="Eisen J.A."/>
            <person name="Markowitz V."/>
            <person name="Hugenholtz P."/>
            <person name="Kyrpides N.C."/>
            <person name="Klenk H.P."/>
        </authorList>
    </citation>
    <scope>NUCLEOTIDE SEQUENCE [LARGE SCALE GENOMIC DNA]</scope>
    <source>
        <strain evidence="3">DSM 17230 / JCM 13409 / AQ1.S1</strain>
    </source>
</reference>
<gene>
    <name evidence="2" type="ordered locus">Igag_0856</name>
</gene>
<dbReference type="PANTHER" id="PTHR38659">
    <property type="entry name" value="METAL-DEPENDENT PHOSPHOHYDROLASE"/>
    <property type="match status" value="1"/>
</dbReference>
<dbReference type="Proteomes" id="UP000001304">
    <property type="component" value="Chromosome"/>
</dbReference>
<proteinExistence type="predicted"/>
<dbReference type="PANTHER" id="PTHR38659:SF1">
    <property type="entry name" value="METAL DEPENDENT PHOSPHOHYDROLASE"/>
    <property type="match status" value="1"/>
</dbReference>
<accession>E0STQ7</accession>
<keyword evidence="2" id="KW-0378">Hydrolase</keyword>
<evidence type="ECO:0000259" key="1">
    <source>
        <dbReference type="Pfam" id="PF01966"/>
    </source>
</evidence>
<protein>
    <submittedName>
        <fullName evidence="2">Metal dependent phosphohydrolase</fullName>
    </submittedName>
</protein>
<organism evidence="2 3">
    <name type="scientific">Ignisphaera aggregans (strain DSM 17230 / JCM 13409 / AQ1.S1)</name>
    <dbReference type="NCBI Taxonomy" id="583356"/>
    <lineage>
        <taxon>Archaea</taxon>
        <taxon>Thermoproteota</taxon>
        <taxon>Thermoprotei</taxon>
        <taxon>Desulfurococcales</taxon>
        <taxon>Desulfurococcaceae</taxon>
        <taxon>Ignisphaera</taxon>
    </lineage>
</organism>
<dbReference type="HOGENOM" id="CLU_090635_1_0_2"/>
<dbReference type="KEGG" id="iag:Igag_0856"/>
<dbReference type="STRING" id="583356.Igag_0856"/>
<dbReference type="AlphaFoldDB" id="E0STQ7"/>
<evidence type="ECO:0000313" key="2">
    <source>
        <dbReference type="EMBL" id="ADM27673.1"/>
    </source>
</evidence>
<dbReference type="Gene3D" id="1.10.3210.10">
    <property type="entry name" value="Hypothetical protein af1432"/>
    <property type="match status" value="1"/>
</dbReference>